<organism evidence="1 2">
    <name type="scientific">Desulfoluna butyratoxydans</name>
    <dbReference type="NCBI Taxonomy" id="231438"/>
    <lineage>
        <taxon>Bacteria</taxon>
        <taxon>Pseudomonadati</taxon>
        <taxon>Thermodesulfobacteriota</taxon>
        <taxon>Desulfobacteria</taxon>
        <taxon>Desulfobacterales</taxon>
        <taxon>Desulfolunaceae</taxon>
        <taxon>Desulfoluna</taxon>
    </lineage>
</organism>
<dbReference type="EMBL" id="CAADHO010000014">
    <property type="protein sequence ID" value="VFQ47224.1"/>
    <property type="molecule type" value="Genomic_DNA"/>
</dbReference>
<dbReference type="Pfam" id="PF11535">
    <property type="entry name" value="Calci_bind_CcbP"/>
    <property type="match status" value="1"/>
</dbReference>
<gene>
    <name evidence="1" type="ORF">MSL71_49130</name>
</gene>
<reference evidence="1 2" key="1">
    <citation type="submission" date="2019-03" db="EMBL/GenBank/DDBJ databases">
        <authorList>
            <person name="Nijsse B."/>
        </authorList>
    </citation>
    <scope>NUCLEOTIDE SEQUENCE [LARGE SCALE GENOMIC DNA]</scope>
    <source>
        <strain evidence="1">Desulfoluna butyratoxydans MSL71</strain>
    </source>
</reference>
<dbReference type="Proteomes" id="UP000507962">
    <property type="component" value="Unassembled WGS sequence"/>
</dbReference>
<evidence type="ECO:0000313" key="1">
    <source>
        <dbReference type="EMBL" id="VFQ47224.1"/>
    </source>
</evidence>
<dbReference type="RefSeq" id="WP_180146606.1">
    <property type="nucleotide sequence ID" value="NZ_CAADHO010000014.1"/>
</dbReference>
<proteinExistence type="predicted"/>
<sequence length="107" mass="12451">METELDERAWDRWLKERLTFPFQVKRVQDDNDNPFRPSPEEKPFGLGHVMKVVDVEEDDDFYGVILKVREGRRVGYVPLLDVEIVEADGQNAGPIQTYLDWEGEVNG</sequence>
<dbReference type="InterPro" id="IPR020994">
    <property type="entry name" value="Uncharacterised_Ca-bd_CcbP"/>
</dbReference>
<dbReference type="AlphaFoldDB" id="A0A4U8YTN6"/>
<evidence type="ECO:0000313" key="2">
    <source>
        <dbReference type="Proteomes" id="UP000507962"/>
    </source>
</evidence>
<protein>
    <submittedName>
        <fullName evidence="1">Uncharacterized protein</fullName>
    </submittedName>
</protein>
<name>A0A4U8YTN6_9BACT</name>
<keyword evidence="2" id="KW-1185">Reference proteome</keyword>
<accession>A0A4U8YTN6</accession>